<keyword evidence="1" id="KW-0812">Transmembrane</keyword>
<dbReference type="Pfam" id="PF08448">
    <property type="entry name" value="PAS_4"/>
    <property type="match status" value="1"/>
</dbReference>
<dbReference type="InterPro" id="IPR043128">
    <property type="entry name" value="Rev_trsase/Diguanyl_cyclase"/>
</dbReference>
<feature type="transmembrane region" description="Helical" evidence="1">
    <location>
        <begin position="12"/>
        <end position="33"/>
    </location>
</feature>
<feature type="domain" description="PAC" evidence="3">
    <location>
        <begin position="389"/>
        <end position="441"/>
    </location>
</feature>
<dbReference type="InterPro" id="IPR000014">
    <property type="entry name" value="PAS"/>
</dbReference>
<evidence type="ECO:0000259" key="4">
    <source>
        <dbReference type="PROSITE" id="PS50887"/>
    </source>
</evidence>
<protein>
    <submittedName>
        <fullName evidence="5">Diguanylate cyclase with PAS/PAC sensor</fullName>
    </submittedName>
</protein>
<dbReference type="KEGG" id="dfl:DFE_2148"/>
<dbReference type="Gene3D" id="3.30.70.270">
    <property type="match status" value="1"/>
</dbReference>
<dbReference type="InterPro" id="IPR013656">
    <property type="entry name" value="PAS_4"/>
</dbReference>
<dbReference type="InterPro" id="IPR000700">
    <property type="entry name" value="PAS-assoc_C"/>
</dbReference>
<reference evidence="5 6" key="1">
    <citation type="journal article" date="2018" name="Sci. Adv.">
        <title>Multi-heme cytochromes provide a pathway for survival in energy-limited environments.</title>
        <authorList>
            <person name="Deng X."/>
            <person name="Dohmae N."/>
            <person name="Nealson K.H."/>
            <person name="Hashimoto K."/>
            <person name="Okamoto A."/>
        </authorList>
    </citation>
    <scope>NUCLEOTIDE SEQUENCE [LARGE SCALE GENOMIC DNA]</scope>
    <source>
        <strain evidence="5 6">IS5</strain>
    </source>
</reference>
<dbReference type="PROSITE" id="PS50112">
    <property type="entry name" value="PAS"/>
    <property type="match status" value="3"/>
</dbReference>
<dbReference type="Pfam" id="PF13188">
    <property type="entry name" value="PAS_8"/>
    <property type="match status" value="1"/>
</dbReference>
<feature type="domain" description="PAC" evidence="3">
    <location>
        <begin position="261"/>
        <end position="313"/>
    </location>
</feature>
<evidence type="ECO:0000259" key="2">
    <source>
        <dbReference type="PROSITE" id="PS50112"/>
    </source>
</evidence>
<dbReference type="Pfam" id="PF00990">
    <property type="entry name" value="GGDEF"/>
    <property type="match status" value="1"/>
</dbReference>
<dbReference type="CDD" id="cd01949">
    <property type="entry name" value="GGDEF"/>
    <property type="match status" value="1"/>
</dbReference>
<dbReference type="PANTHER" id="PTHR44757:SF2">
    <property type="entry name" value="BIOFILM ARCHITECTURE MAINTENANCE PROTEIN MBAA"/>
    <property type="match status" value="1"/>
</dbReference>
<dbReference type="InterPro" id="IPR035965">
    <property type="entry name" value="PAS-like_dom_sf"/>
</dbReference>
<evidence type="ECO:0000313" key="6">
    <source>
        <dbReference type="Proteomes" id="UP000269883"/>
    </source>
</evidence>
<dbReference type="PROSITE" id="PS50887">
    <property type="entry name" value="GGDEF"/>
    <property type="match status" value="1"/>
</dbReference>
<keyword evidence="1" id="KW-0472">Membrane</keyword>
<evidence type="ECO:0000256" key="1">
    <source>
        <dbReference type="SAM" id="Phobius"/>
    </source>
</evidence>
<dbReference type="InterPro" id="IPR029787">
    <property type="entry name" value="Nucleotide_cyclase"/>
</dbReference>
<evidence type="ECO:0000259" key="3">
    <source>
        <dbReference type="PROSITE" id="PS50113"/>
    </source>
</evidence>
<dbReference type="InterPro" id="IPR000160">
    <property type="entry name" value="GGDEF_dom"/>
</dbReference>
<keyword evidence="6" id="KW-1185">Reference proteome</keyword>
<dbReference type="Gene3D" id="3.30.450.20">
    <property type="entry name" value="PAS domain"/>
    <property type="match status" value="3"/>
</dbReference>
<dbReference type="SUPFAM" id="SSF55785">
    <property type="entry name" value="PYP-like sensor domain (PAS domain)"/>
    <property type="match status" value="3"/>
</dbReference>
<gene>
    <name evidence="5" type="ORF">DFE_2148</name>
</gene>
<dbReference type="RefSeq" id="WP_172961715.1">
    <property type="nucleotide sequence ID" value="NZ_AP017378.1"/>
</dbReference>
<accession>A0A2Z6B048</accession>
<dbReference type="EMBL" id="AP017378">
    <property type="protein sequence ID" value="BBD08874.1"/>
    <property type="molecule type" value="Genomic_DNA"/>
</dbReference>
<dbReference type="SMART" id="SM00091">
    <property type="entry name" value="PAS"/>
    <property type="match status" value="3"/>
</dbReference>
<dbReference type="SMART" id="SM00267">
    <property type="entry name" value="GGDEF"/>
    <property type="match status" value="1"/>
</dbReference>
<evidence type="ECO:0000313" key="5">
    <source>
        <dbReference type="EMBL" id="BBD08874.1"/>
    </source>
</evidence>
<dbReference type="NCBIfam" id="TIGR00254">
    <property type="entry name" value="GGDEF"/>
    <property type="match status" value="1"/>
</dbReference>
<sequence>MDLLTSTYLVPVWQLLLLGLVLLGLCTALGLVLRRLCSGKSSGAAFERRLHDSEKRNEDLRRSEEKFRHLYESAPVGILRILVDGSRVLMGNDAAARMFGFDTEAEFMESCTPKDFYADPDQHLELVDALNREGRVEGYEIMIKRPDGKRKIVSLWAHIHPEDGSMEGAVVDVTATRLAERELRDGHLFLQAVMDTLPTPLFFKDRSGRIRHVNKAFEEFMGMGRKAMLGKPVSEMIPDEALEQWDMADQGLLSASGAAMQRFESWVRTRGSGRRDVMVHEGLVTDSKDKRIGIVGVLTDVTERKRIEHNLREAEETYRNIFENSGQGIFTSTPDGRFLKVNAAMARLSGYETPELMVAEVKDIAKQIYANSNQRDLLLAALQRDGEIQGQELEVQKRDGKRVWVSVSIKGINDAAGELVRLEGVVEDITERKTAEHELTRRATTDALTGLPNRFLFEQAFEKMLAQAKRSGERLALLYMDLDNFKPVNDNYGHQVGDELLVEVARRIQARLRESDVAARLGGDEFGVLLWNPTDSDVVARIAAEIVESIGRSTELSVATVTVGVSIGGSQYPDHGEDARTLTKRADDAMYSVKQGGRNGFRMAE</sequence>
<dbReference type="InterPro" id="IPR052155">
    <property type="entry name" value="Biofilm_reg_signaling"/>
</dbReference>
<dbReference type="Proteomes" id="UP000269883">
    <property type="component" value="Chromosome"/>
</dbReference>
<dbReference type="GO" id="GO:0003824">
    <property type="term" value="F:catalytic activity"/>
    <property type="evidence" value="ECO:0007669"/>
    <property type="project" value="UniProtKB-ARBA"/>
</dbReference>
<dbReference type="InterPro" id="IPR001610">
    <property type="entry name" value="PAC"/>
</dbReference>
<feature type="domain" description="PAS" evidence="2">
    <location>
        <begin position="186"/>
        <end position="240"/>
    </location>
</feature>
<feature type="domain" description="PAS" evidence="2">
    <location>
        <begin position="63"/>
        <end position="104"/>
    </location>
</feature>
<dbReference type="FunFam" id="3.30.70.270:FF:000001">
    <property type="entry name" value="Diguanylate cyclase domain protein"/>
    <property type="match status" value="1"/>
</dbReference>
<dbReference type="PROSITE" id="PS50113">
    <property type="entry name" value="PAC"/>
    <property type="match status" value="2"/>
</dbReference>
<feature type="domain" description="GGDEF" evidence="4">
    <location>
        <begin position="473"/>
        <end position="605"/>
    </location>
</feature>
<feature type="domain" description="PAS" evidence="2">
    <location>
        <begin position="314"/>
        <end position="357"/>
    </location>
</feature>
<dbReference type="NCBIfam" id="TIGR00229">
    <property type="entry name" value="sensory_box"/>
    <property type="match status" value="3"/>
</dbReference>
<keyword evidence="1" id="KW-1133">Transmembrane helix</keyword>
<organism evidence="5 6">
    <name type="scientific">Desulfovibrio ferrophilus</name>
    <dbReference type="NCBI Taxonomy" id="241368"/>
    <lineage>
        <taxon>Bacteria</taxon>
        <taxon>Pseudomonadati</taxon>
        <taxon>Thermodesulfobacteriota</taxon>
        <taxon>Desulfovibrionia</taxon>
        <taxon>Desulfovibrionales</taxon>
        <taxon>Desulfovibrionaceae</taxon>
        <taxon>Desulfovibrio</taxon>
    </lineage>
</organism>
<dbReference type="SMART" id="SM00086">
    <property type="entry name" value="PAC"/>
    <property type="match status" value="2"/>
</dbReference>
<dbReference type="AlphaFoldDB" id="A0A2Z6B048"/>
<dbReference type="Pfam" id="PF13426">
    <property type="entry name" value="PAS_9"/>
    <property type="match status" value="1"/>
</dbReference>
<dbReference type="CDD" id="cd00130">
    <property type="entry name" value="PAS"/>
    <property type="match status" value="3"/>
</dbReference>
<dbReference type="SUPFAM" id="SSF55073">
    <property type="entry name" value="Nucleotide cyclase"/>
    <property type="match status" value="1"/>
</dbReference>
<dbReference type="PANTHER" id="PTHR44757">
    <property type="entry name" value="DIGUANYLATE CYCLASE DGCP"/>
    <property type="match status" value="1"/>
</dbReference>
<name>A0A2Z6B048_9BACT</name>
<proteinExistence type="predicted"/>